<comment type="subcellular location">
    <subcellularLocation>
        <location evidence="1">Nucleus</location>
    </subcellularLocation>
</comment>
<sequence>MTTVKDEFKGEADDDYVDEPLPVDTKIDDHHISDDNLISENSRKRRRLGSDKLETSYQVNNLQQELEQARKLFDKIKDLKDESGRQVSLEFLELPNGEVLPDYYSIIKKTRQPISFKEIQDRLNNNEYVSLLEMKNDFDLCFANAKKYNAKQSQIVLDAKFMLKKVKESFQKFCESGSVDGDVENDSNLPSAFHPPVKSKRGRPKGINKIVKKVLDKLVIQRDKPNIRVLSEPFMVLPDEKEFPYYYDVIENPMSFDIINRNMAEKFYTTISEIVEDLELMFNNAMHFNEEGSEIHADAKELKYVLYELLKLHVPDDMLDEKLARIVLNQDGSRMESTYVEVKPPPKTKPPMVSSRISLGNSIMALDSSQFQSERSSMDNAQENIAHQLKGYSHMASPSPSGNMSTSESKQKQDDKEILEPRDPEPDSTHSNKMLKMQPSLKALKVHRSLIGFETFVDHALIIPSSPGAKIEVVSYNKEDSNIDTTKDILLRCNGTVIPYNSINPKVLQDGQQAWSIQLKRQNTVELFVTHRNSEDAIESTEMYKIFLQANC</sequence>
<feature type="compositionally biased region" description="Basic and acidic residues" evidence="10">
    <location>
        <begin position="409"/>
        <end position="430"/>
    </location>
</feature>
<dbReference type="EMBL" id="SPRX01000015">
    <property type="protein sequence ID" value="TIC66715.1"/>
    <property type="molecule type" value="Genomic_DNA"/>
</dbReference>
<keyword evidence="3" id="KW-0156">Chromatin regulator</keyword>
<dbReference type="EMBL" id="SPRV01000009">
    <property type="protein sequence ID" value="TIC69643.1"/>
    <property type="molecule type" value="Genomic_DNA"/>
</dbReference>
<evidence type="ECO:0000313" key="19">
    <source>
        <dbReference type="Proteomes" id="UP000309601"/>
    </source>
</evidence>
<dbReference type="InterPro" id="IPR001487">
    <property type="entry name" value="Bromodomain"/>
</dbReference>
<dbReference type="Proteomes" id="UP000309601">
    <property type="component" value="Unassembled WGS sequence"/>
</dbReference>
<evidence type="ECO:0000256" key="5">
    <source>
        <dbReference type="ARBA" id="ARBA00023117"/>
    </source>
</evidence>
<dbReference type="SMART" id="SM00297">
    <property type="entry name" value="BROMO"/>
    <property type="match status" value="2"/>
</dbReference>
<evidence type="ECO:0000313" key="17">
    <source>
        <dbReference type="Proteomes" id="UP000305362"/>
    </source>
</evidence>
<dbReference type="CDD" id="cd04369">
    <property type="entry name" value="Bromodomain"/>
    <property type="match status" value="1"/>
</dbReference>
<dbReference type="EMBL" id="SPRC01000016">
    <property type="protein sequence ID" value="TIB80447.1"/>
    <property type="molecule type" value="Genomic_DNA"/>
</dbReference>
<dbReference type="Gene3D" id="1.20.920.10">
    <property type="entry name" value="Bromodomain-like"/>
    <property type="match status" value="2"/>
</dbReference>
<evidence type="ECO:0000313" key="18">
    <source>
        <dbReference type="Proteomes" id="UP000305647"/>
    </source>
</evidence>
<dbReference type="OrthoDB" id="6017at2759"/>
<dbReference type="Proteomes" id="UP000310685">
    <property type="component" value="Unassembled WGS sequence"/>
</dbReference>
<keyword evidence="5 8" id="KW-0103">Bromodomain</keyword>
<evidence type="ECO:0000313" key="15">
    <source>
        <dbReference type="EMBL" id="TIC66715.1"/>
    </source>
</evidence>
<evidence type="ECO:0000256" key="6">
    <source>
        <dbReference type="ARBA" id="ARBA00023163"/>
    </source>
</evidence>
<keyword evidence="4" id="KW-0805">Transcription regulation</keyword>
<reference evidence="17 18" key="1">
    <citation type="submission" date="2019-03" db="EMBL/GenBank/DDBJ databases">
        <title>Sequencing 25 genomes of Wallemia mellicola.</title>
        <authorList>
            <person name="Gostincar C."/>
        </authorList>
    </citation>
    <scope>NUCLEOTIDE SEQUENCE [LARGE SCALE GENOMIC DNA]</scope>
    <source>
        <strain evidence="14 19">EXF-1274</strain>
        <strain evidence="16 17">EXF-1277</strain>
        <strain evidence="12 20">EXF-6152</strain>
        <strain evidence="15 21">EXF-757</strain>
        <strain evidence="13 18">EXF-8738</strain>
    </source>
</reference>
<feature type="compositionally biased region" description="Basic and acidic residues" evidence="10">
    <location>
        <begin position="1"/>
        <end position="11"/>
    </location>
</feature>
<feature type="coiled-coil region" evidence="9">
    <location>
        <begin position="52"/>
        <end position="82"/>
    </location>
</feature>
<evidence type="ECO:0000313" key="12">
    <source>
        <dbReference type="EMBL" id="TIB80447.1"/>
    </source>
</evidence>
<gene>
    <name evidence="15" type="ORF">E3Q01_01601</name>
    <name evidence="14" type="ORF">E3Q02_03212</name>
    <name evidence="16" type="ORF">E3Q03_01295</name>
    <name evidence="13" type="ORF">E3Q10_03098</name>
    <name evidence="12" type="ORF">E3Q22_01921</name>
</gene>
<evidence type="ECO:0000256" key="2">
    <source>
        <dbReference type="ARBA" id="ARBA00022737"/>
    </source>
</evidence>
<keyword evidence="9" id="KW-0175">Coiled coil</keyword>
<dbReference type="GO" id="GO:0016586">
    <property type="term" value="C:RSC-type complex"/>
    <property type="evidence" value="ECO:0007669"/>
    <property type="project" value="InterPro"/>
</dbReference>
<dbReference type="InterPro" id="IPR037382">
    <property type="entry name" value="Rsc/polybromo"/>
</dbReference>
<proteinExistence type="predicted"/>
<keyword evidence="7" id="KW-0539">Nucleus</keyword>
<comment type="caution">
    <text evidence="12">The sequence shown here is derived from an EMBL/GenBank/DDBJ whole genome shotgun (WGS) entry which is preliminary data.</text>
</comment>
<protein>
    <submittedName>
        <fullName evidence="12">Bromodomain-containing protein</fullName>
    </submittedName>
</protein>
<evidence type="ECO:0000256" key="7">
    <source>
        <dbReference type="ARBA" id="ARBA00023242"/>
    </source>
</evidence>
<organism evidence="12 20">
    <name type="scientific">Wallemia mellicola</name>
    <dbReference type="NCBI Taxonomy" id="1708541"/>
    <lineage>
        <taxon>Eukaryota</taxon>
        <taxon>Fungi</taxon>
        <taxon>Dikarya</taxon>
        <taxon>Basidiomycota</taxon>
        <taxon>Wallemiomycotina</taxon>
        <taxon>Wallemiomycetes</taxon>
        <taxon>Wallemiales</taxon>
        <taxon>Wallemiaceae</taxon>
        <taxon>Wallemia</taxon>
    </lineage>
</organism>
<dbReference type="EMBL" id="SPRO01000037">
    <property type="protein sequence ID" value="TIC28583.1"/>
    <property type="molecule type" value="Genomic_DNA"/>
</dbReference>
<evidence type="ECO:0000313" key="14">
    <source>
        <dbReference type="EMBL" id="TIC63019.1"/>
    </source>
</evidence>
<evidence type="ECO:0000313" key="13">
    <source>
        <dbReference type="EMBL" id="TIC28583.1"/>
    </source>
</evidence>
<dbReference type="Pfam" id="PF00439">
    <property type="entry name" value="Bromodomain"/>
    <property type="match status" value="2"/>
</dbReference>
<evidence type="ECO:0000313" key="16">
    <source>
        <dbReference type="EMBL" id="TIC69643.1"/>
    </source>
</evidence>
<dbReference type="GO" id="GO:0006338">
    <property type="term" value="P:chromatin remodeling"/>
    <property type="evidence" value="ECO:0007669"/>
    <property type="project" value="InterPro"/>
</dbReference>
<dbReference type="Proteomes" id="UP000310708">
    <property type="component" value="Unassembled WGS sequence"/>
</dbReference>
<evidence type="ECO:0000256" key="8">
    <source>
        <dbReference type="PROSITE-ProRule" id="PRU00035"/>
    </source>
</evidence>
<evidence type="ECO:0000256" key="3">
    <source>
        <dbReference type="ARBA" id="ARBA00022853"/>
    </source>
</evidence>
<dbReference type="PROSITE" id="PS50014">
    <property type="entry name" value="BROMODOMAIN_2"/>
    <property type="match status" value="2"/>
</dbReference>
<evidence type="ECO:0000256" key="4">
    <source>
        <dbReference type="ARBA" id="ARBA00023015"/>
    </source>
</evidence>
<evidence type="ECO:0000256" key="9">
    <source>
        <dbReference type="SAM" id="Coils"/>
    </source>
</evidence>
<evidence type="ECO:0000259" key="11">
    <source>
        <dbReference type="PROSITE" id="PS50014"/>
    </source>
</evidence>
<feature type="compositionally biased region" description="Basic and acidic residues" evidence="10">
    <location>
        <begin position="25"/>
        <end position="34"/>
    </location>
</feature>
<feature type="region of interest" description="Disordered" evidence="10">
    <location>
        <begin position="392"/>
        <end position="433"/>
    </location>
</feature>
<name>A0A4T0MCG2_9BASI</name>
<keyword evidence="2" id="KW-0677">Repeat</keyword>
<dbReference type="EMBL" id="SPRW01000040">
    <property type="protein sequence ID" value="TIC63019.1"/>
    <property type="molecule type" value="Genomic_DNA"/>
</dbReference>
<feature type="region of interest" description="Disordered" evidence="10">
    <location>
        <begin position="1"/>
        <end position="35"/>
    </location>
</feature>
<dbReference type="Proteomes" id="UP000305647">
    <property type="component" value="Unassembled WGS sequence"/>
</dbReference>
<evidence type="ECO:0000256" key="10">
    <source>
        <dbReference type="SAM" id="MobiDB-lite"/>
    </source>
</evidence>
<dbReference type="SUPFAM" id="SSF47370">
    <property type="entry name" value="Bromodomain"/>
    <property type="match status" value="2"/>
</dbReference>
<dbReference type="PANTHER" id="PTHR16062:SF19">
    <property type="entry name" value="PROTEIN POLYBROMO-1"/>
    <property type="match status" value="1"/>
</dbReference>
<evidence type="ECO:0000256" key="1">
    <source>
        <dbReference type="ARBA" id="ARBA00004123"/>
    </source>
</evidence>
<dbReference type="InterPro" id="IPR036427">
    <property type="entry name" value="Bromodomain-like_sf"/>
</dbReference>
<dbReference type="GO" id="GO:0003682">
    <property type="term" value="F:chromatin binding"/>
    <property type="evidence" value="ECO:0007669"/>
    <property type="project" value="TreeGrafter"/>
</dbReference>
<dbReference type="GO" id="GO:0006368">
    <property type="term" value="P:transcription elongation by RNA polymerase II"/>
    <property type="evidence" value="ECO:0007669"/>
    <property type="project" value="TreeGrafter"/>
</dbReference>
<dbReference type="PRINTS" id="PR00503">
    <property type="entry name" value="BROMODOMAIN"/>
</dbReference>
<feature type="domain" description="Bromo" evidence="11">
    <location>
        <begin position="83"/>
        <end position="156"/>
    </location>
</feature>
<feature type="domain" description="Bromo" evidence="11">
    <location>
        <begin position="226"/>
        <end position="296"/>
    </location>
</feature>
<evidence type="ECO:0000313" key="20">
    <source>
        <dbReference type="Proteomes" id="UP000310685"/>
    </source>
</evidence>
<dbReference type="PANTHER" id="PTHR16062">
    <property type="entry name" value="SWI/SNF-RELATED"/>
    <property type="match status" value="1"/>
</dbReference>
<evidence type="ECO:0000313" key="21">
    <source>
        <dbReference type="Proteomes" id="UP000310708"/>
    </source>
</evidence>
<keyword evidence="6" id="KW-0804">Transcription</keyword>
<feature type="compositionally biased region" description="Polar residues" evidence="10">
    <location>
        <begin position="396"/>
        <end position="408"/>
    </location>
</feature>
<dbReference type="Proteomes" id="UP000305362">
    <property type="component" value="Unassembled WGS sequence"/>
</dbReference>
<dbReference type="AlphaFoldDB" id="A0A4T0MCG2"/>
<accession>A0A4T0MCG2</accession>